<keyword evidence="3" id="KW-1185">Reference proteome</keyword>
<proteinExistence type="predicted"/>
<name>A0A2P8D3F5_9ACTN</name>
<feature type="compositionally biased region" description="Basic residues" evidence="1">
    <location>
        <begin position="220"/>
        <end position="232"/>
    </location>
</feature>
<protein>
    <submittedName>
        <fullName evidence="2">Uncharacterized protein</fullName>
    </submittedName>
</protein>
<comment type="caution">
    <text evidence="2">The sequence shown here is derived from an EMBL/GenBank/DDBJ whole genome shotgun (WGS) entry which is preliminary data.</text>
</comment>
<dbReference type="EMBL" id="PYGA01000019">
    <property type="protein sequence ID" value="PSK91755.1"/>
    <property type="molecule type" value="Genomic_DNA"/>
</dbReference>
<dbReference type="AlphaFoldDB" id="A0A2P8D3F5"/>
<gene>
    <name evidence="2" type="ORF">CLV63_11936</name>
</gene>
<accession>A0A2P8D3F5</accession>
<evidence type="ECO:0000256" key="1">
    <source>
        <dbReference type="SAM" id="MobiDB-lite"/>
    </source>
</evidence>
<reference evidence="2 3" key="1">
    <citation type="submission" date="2018-03" db="EMBL/GenBank/DDBJ databases">
        <title>Genomic Encyclopedia of Archaeal and Bacterial Type Strains, Phase II (KMG-II): from individual species to whole genera.</title>
        <authorList>
            <person name="Goeker M."/>
        </authorList>
    </citation>
    <scope>NUCLEOTIDE SEQUENCE [LARGE SCALE GENOMIC DNA]</scope>
    <source>
        <strain evidence="2 3">DSM 45312</strain>
    </source>
</reference>
<dbReference type="Proteomes" id="UP000240542">
    <property type="component" value="Unassembled WGS sequence"/>
</dbReference>
<organism evidence="2 3">
    <name type="scientific">Murinocardiopsis flavida</name>
    <dbReference type="NCBI Taxonomy" id="645275"/>
    <lineage>
        <taxon>Bacteria</taxon>
        <taxon>Bacillati</taxon>
        <taxon>Actinomycetota</taxon>
        <taxon>Actinomycetes</taxon>
        <taxon>Streptosporangiales</taxon>
        <taxon>Nocardiopsidaceae</taxon>
        <taxon>Murinocardiopsis</taxon>
    </lineage>
</organism>
<feature type="compositionally biased region" description="Basic residues" evidence="1">
    <location>
        <begin position="124"/>
        <end position="133"/>
    </location>
</feature>
<sequence>MYAPFGRVFRSDWVPIRALCQDHVHNADEGPGWVLLARPDCCVMSVFRGWCGPEEWRGRHPGVMGANPEWPSSLTSHYVRRHEWWSATLEPLTCGYTWGAAPWRCNGHTLERCGGLSRTLAHHRPLLPRRPPRLPHTPLDTAGAGPPTHPWCCLSPQVTRMRPGDKAVPQTDRPPRRPARSNQGPGPCSPLVLPSPPGPGGESGQGRPAGLVGGFDHRGCGSRHLGRSRLRSRPAPTPGSTPCCPVPGSDSAPKARGCPSVWEGPVPVLEHLRLDSPRGDHALARNCRTDVRR</sequence>
<feature type="region of interest" description="Disordered" evidence="1">
    <location>
        <begin position="124"/>
        <end position="261"/>
    </location>
</feature>
<evidence type="ECO:0000313" key="2">
    <source>
        <dbReference type="EMBL" id="PSK91755.1"/>
    </source>
</evidence>
<evidence type="ECO:0000313" key="3">
    <source>
        <dbReference type="Proteomes" id="UP000240542"/>
    </source>
</evidence>